<gene>
    <name evidence="2" type="ORF">Ahy_A07g036476</name>
</gene>
<organism evidence="2 3">
    <name type="scientific">Arachis hypogaea</name>
    <name type="common">Peanut</name>
    <dbReference type="NCBI Taxonomy" id="3818"/>
    <lineage>
        <taxon>Eukaryota</taxon>
        <taxon>Viridiplantae</taxon>
        <taxon>Streptophyta</taxon>
        <taxon>Embryophyta</taxon>
        <taxon>Tracheophyta</taxon>
        <taxon>Spermatophyta</taxon>
        <taxon>Magnoliopsida</taxon>
        <taxon>eudicotyledons</taxon>
        <taxon>Gunneridae</taxon>
        <taxon>Pentapetalae</taxon>
        <taxon>rosids</taxon>
        <taxon>fabids</taxon>
        <taxon>Fabales</taxon>
        <taxon>Fabaceae</taxon>
        <taxon>Papilionoideae</taxon>
        <taxon>50 kb inversion clade</taxon>
        <taxon>dalbergioids sensu lato</taxon>
        <taxon>Dalbergieae</taxon>
        <taxon>Pterocarpus clade</taxon>
        <taxon>Arachis</taxon>
    </lineage>
</organism>
<dbReference type="GO" id="GO:0008270">
    <property type="term" value="F:zinc ion binding"/>
    <property type="evidence" value="ECO:0007669"/>
    <property type="project" value="InterPro"/>
</dbReference>
<protein>
    <recommendedName>
        <fullName evidence="4">CCHC-type domain-containing protein</fullName>
    </recommendedName>
</protein>
<accession>A0A445CG96</accession>
<feature type="compositionally biased region" description="Basic residues" evidence="1">
    <location>
        <begin position="47"/>
        <end position="57"/>
    </location>
</feature>
<dbReference type="GO" id="GO:0003676">
    <property type="term" value="F:nucleic acid binding"/>
    <property type="evidence" value="ECO:0007669"/>
    <property type="project" value="InterPro"/>
</dbReference>
<proteinExistence type="predicted"/>
<feature type="region of interest" description="Disordered" evidence="1">
    <location>
        <begin position="29"/>
        <end position="71"/>
    </location>
</feature>
<feature type="compositionally biased region" description="Basic residues" evidence="1">
    <location>
        <begin position="148"/>
        <end position="157"/>
    </location>
</feature>
<evidence type="ECO:0000313" key="3">
    <source>
        <dbReference type="Proteomes" id="UP000289738"/>
    </source>
</evidence>
<dbReference type="Proteomes" id="UP000289738">
    <property type="component" value="Chromosome A07"/>
</dbReference>
<dbReference type="EMBL" id="SDMP01000007">
    <property type="protein sequence ID" value="RYR49951.1"/>
    <property type="molecule type" value="Genomic_DNA"/>
</dbReference>
<sequence length="203" mass="22734">MKLLRVRMKVTQANKRTYCYNVNPVKGQDLWEKTSSPAPVPPPIKPKPGRPTKKRRKDKGEQPVGSSAKMKRKYNPIRCMFCCEVGHNKRSCAKKKKEDAEEQARQMQLQLALAKGPAPPTDDPNTNNEVQSHSPPPPPGEKRDRPPKLHVIKKKARSNASTQSPVAISAETLKGTTSATAKKMQTFMTFVPTPGFKRPRKKD</sequence>
<evidence type="ECO:0000256" key="1">
    <source>
        <dbReference type="SAM" id="MobiDB-lite"/>
    </source>
</evidence>
<dbReference type="SUPFAM" id="SSF57756">
    <property type="entry name" value="Retrovirus zinc finger-like domains"/>
    <property type="match status" value="1"/>
</dbReference>
<keyword evidence="3" id="KW-1185">Reference proteome</keyword>
<name>A0A445CG96_ARAHY</name>
<dbReference type="InterPro" id="IPR036875">
    <property type="entry name" value="Znf_CCHC_sf"/>
</dbReference>
<evidence type="ECO:0000313" key="2">
    <source>
        <dbReference type="EMBL" id="RYR49951.1"/>
    </source>
</evidence>
<feature type="compositionally biased region" description="Low complexity" evidence="1">
    <location>
        <begin position="105"/>
        <end position="114"/>
    </location>
</feature>
<reference evidence="2 3" key="1">
    <citation type="submission" date="2019-01" db="EMBL/GenBank/DDBJ databases">
        <title>Sequencing of cultivated peanut Arachis hypogaea provides insights into genome evolution and oil improvement.</title>
        <authorList>
            <person name="Chen X."/>
        </authorList>
    </citation>
    <scope>NUCLEOTIDE SEQUENCE [LARGE SCALE GENOMIC DNA]</scope>
    <source>
        <strain evidence="3">cv. Fuhuasheng</strain>
        <tissue evidence="2">Leaves</tissue>
    </source>
</reference>
<comment type="caution">
    <text evidence="2">The sequence shown here is derived from an EMBL/GenBank/DDBJ whole genome shotgun (WGS) entry which is preliminary data.</text>
</comment>
<evidence type="ECO:0008006" key="4">
    <source>
        <dbReference type="Google" id="ProtNLM"/>
    </source>
</evidence>
<feature type="region of interest" description="Disordered" evidence="1">
    <location>
        <begin position="90"/>
        <end position="179"/>
    </location>
</feature>
<dbReference type="AlphaFoldDB" id="A0A445CG96"/>